<evidence type="ECO:0000256" key="1">
    <source>
        <dbReference type="SAM" id="MobiDB-lite"/>
    </source>
</evidence>
<organism evidence="2">
    <name type="scientific">marine metagenome</name>
    <dbReference type="NCBI Taxonomy" id="408172"/>
    <lineage>
        <taxon>unclassified sequences</taxon>
        <taxon>metagenomes</taxon>
        <taxon>ecological metagenomes</taxon>
    </lineage>
</organism>
<proteinExistence type="predicted"/>
<gene>
    <name evidence="2" type="ORF">METZ01_LOCUS325033</name>
</gene>
<dbReference type="AlphaFoldDB" id="A0A382PFL0"/>
<sequence>AVCGRNYVRSGQLSQPPSNTKDRTYESHAKARRSWLPPAVLLACGLRFRCRLSTHCSPAMTTSSISLRPYRRSARCVETWFASLRSAATLGGGSTKAQSS</sequence>
<reference evidence="2" key="1">
    <citation type="submission" date="2018-05" db="EMBL/GenBank/DDBJ databases">
        <authorList>
            <person name="Lanie J.A."/>
            <person name="Ng W.-L."/>
            <person name="Kazmierczak K.M."/>
            <person name="Andrzejewski T.M."/>
            <person name="Davidsen T.M."/>
            <person name="Wayne K.J."/>
            <person name="Tettelin H."/>
            <person name="Glass J.I."/>
            <person name="Rusch D."/>
            <person name="Podicherti R."/>
            <person name="Tsui H.-C.T."/>
            <person name="Winkler M.E."/>
        </authorList>
    </citation>
    <scope>NUCLEOTIDE SEQUENCE</scope>
</reference>
<protein>
    <submittedName>
        <fullName evidence="2">Uncharacterized protein</fullName>
    </submittedName>
</protein>
<feature type="compositionally biased region" description="Polar residues" evidence="1">
    <location>
        <begin position="9"/>
        <end position="19"/>
    </location>
</feature>
<dbReference type="EMBL" id="UINC01107072">
    <property type="protein sequence ID" value="SVC72179.1"/>
    <property type="molecule type" value="Genomic_DNA"/>
</dbReference>
<feature type="region of interest" description="Disordered" evidence="1">
    <location>
        <begin position="1"/>
        <end position="26"/>
    </location>
</feature>
<accession>A0A382PFL0</accession>
<name>A0A382PFL0_9ZZZZ</name>
<evidence type="ECO:0000313" key="2">
    <source>
        <dbReference type="EMBL" id="SVC72179.1"/>
    </source>
</evidence>
<feature type="non-terminal residue" evidence="2">
    <location>
        <position position="1"/>
    </location>
</feature>
<feature type="non-terminal residue" evidence="2">
    <location>
        <position position="100"/>
    </location>
</feature>